<evidence type="ECO:0000256" key="7">
    <source>
        <dbReference type="SAM" id="SignalP"/>
    </source>
</evidence>
<dbReference type="OrthoDB" id="206201at2759"/>
<feature type="active site" description="Charge relay system" evidence="5">
    <location>
        <position position="222"/>
    </location>
</feature>
<dbReference type="InterPro" id="IPR050131">
    <property type="entry name" value="Peptidase_S8_subtilisin-like"/>
</dbReference>
<feature type="transmembrane region" description="Helical" evidence="6">
    <location>
        <begin position="456"/>
        <end position="477"/>
    </location>
</feature>
<dbReference type="PANTHER" id="PTHR43806">
    <property type="entry name" value="PEPTIDASE S8"/>
    <property type="match status" value="1"/>
</dbReference>
<dbReference type="Pfam" id="PF00082">
    <property type="entry name" value="Peptidase_S8"/>
    <property type="match status" value="1"/>
</dbReference>
<sequence length="500" mass="57059">MILLLLFIVNFLGSSDSEQNKEEVIPQEELIKDVIVEVTTTKTVVKQDEKTVTEHLVILNDANSPKKIEQNKDTFIDPIIVKENNLYSYKRKKKCYLLTYNKDSKPVLDLIKSKNISIVKEFNTNTKGISFCVEDDSIIDALRNHPNVTHFEEDKIYKASSIQYPISRHLFLINNYLNYVFNSYFFDNAVFRALQIDKLFRYLLGSYNYYYSGKGTRLYMLDTTVDVRHNVVNMSMKDKSCHEHGNTALDMIVNKTKGFASDAKVVVLDGVDCDGTISLSGILHQLEQINPIEKSTLLLFGVSGPHSELLNEAVDTLSKKGLIVISPSGNNHDNGCYYSPGSAKTSLTVGSLDKHANISEFSNFGSCVRVYSLGEEISYTKNTRGTSYSAATVASAILMFLEKYPVASFDKVWEFINANSYLNGNTHLVFKIPFLSKEKTTSFSSDSNRYGLVEIYVYYVLPVYLFVGILFLMYWLYNKMKRRNTQTRREYIIEPNLRHH</sequence>
<dbReference type="AlphaFoldDB" id="A0A9P6GZJ1"/>
<proteinExistence type="inferred from homology"/>
<feature type="active site" description="Charge relay system" evidence="5">
    <location>
        <position position="244"/>
    </location>
</feature>
<feature type="active site" description="Charge relay system" evidence="5">
    <location>
        <position position="387"/>
    </location>
</feature>
<dbReference type="PROSITE" id="PS51892">
    <property type="entry name" value="SUBTILASE"/>
    <property type="match status" value="1"/>
</dbReference>
<accession>A0A9P6GZJ1</accession>
<evidence type="ECO:0000313" key="10">
    <source>
        <dbReference type="Proteomes" id="UP000740883"/>
    </source>
</evidence>
<feature type="domain" description="Peptidase S8/S53" evidence="8">
    <location>
        <begin position="309"/>
        <end position="415"/>
    </location>
</feature>
<feature type="signal peptide" evidence="7">
    <location>
        <begin position="1"/>
        <end position="17"/>
    </location>
</feature>
<gene>
    <name evidence="9" type="primary">SPL2</name>
    <name evidence="9" type="ORF">NGRA_1120</name>
</gene>
<comment type="similarity">
    <text evidence="1 5">Belongs to the peptidase S8 family.</text>
</comment>
<evidence type="ECO:0000259" key="8">
    <source>
        <dbReference type="Pfam" id="PF00082"/>
    </source>
</evidence>
<keyword evidence="3 5" id="KW-0378">Hydrolase</keyword>
<dbReference type="GO" id="GO:0006508">
    <property type="term" value="P:proteolysis"/>
    <property type="evidence" value="ECO:0007669"/>
    <property type="project" value="UniProtKB-KW"/>
</dbReference>
<organism evidence="9 10">
    <name type="scientific">Nosema granulosis</name>
    <dbReference type="NCBI Taxonomy" id="83296"/>
    <lineage>
        <taxon>Eukaryota</taxon>
        <taxon>Fungi</taxon>
        <taxon>Fungi incertae sedis</taxon>
        <taxon>Microsporidia</taxon>
        <taxon>Nosematidae</taxon>
        <taxon>Nosema</taxon>
    </lineage>
</organism>
<comment type="caution">
    <text evidence="9">The sequence shown here is derived from an EMBL/GenBank/DDBJ whole genome shotgun (WGS) entry which is preliminary data.</text>
</comment>
<reference evidence="9 10" key="1">
    <citation type="journal article" date="2020" name="Genome Biol. Evol.">
        <title>Comparative genomics of strictly vertically transmitted, feminizing microsporidia endosymbionts of amphipod crustaceans.</title>
        <authorList>
            <person name="Cormier A."/>
            <person name="Chebbi M.A."/>
            <person name="Giraud I."/>
            <person name="Wattier R."/>
            <person name="Teixeira M."/>
            <person name="Gilbert C."/>
            <person name="Rigaud T."/>
            <person name="Cordaux R."/>
        </authorList>
    </citation>
    <scope>NUCLEOTIDE SEQUENCE [LARGE SCALE GENOMIC DNA]</scope>
    <source>
        <strain evidence="9 10">Ou3-Ou53</strain>
    </source>
</reference>
<dbReference type="EMBL" id="SBJO01000061">
    <property type="protein sequence ID" value="KAF9763690.1"/>
    <property type="molecule type" value="Genomic_DNA"/>
</dbReference>
<dbReference type="GO" id="GO:0005615">
    <property type="term" value="C:extracellular space"/>
    <property type="evidence" value="ECO:0007669"/>
    <property type="project" value="TreeGrafter"/>
</dbReference>
<evidence type="ECO:0000256" key="1">
    <source>
        <dbReference type="ARBA" id="ARBA00011073"/>
    </source>
</evidence>
<evidence type="ECO:0000256" key="3">
    <source>
        <dbReference type="ARBA" id="ARBA00022801"/>
    </source>
</evidence>
<dbReference type="Proteomes" id="UP000740883">
    <property type="component" value="Unassembled WGS sequence"/>
</dbReference>
<keyword evidence="6" id="KW-1133">Transmembrane helix</keyword>
<keyword evidence="4 5" id="KW-0720">Serine protease</keyword>
<evidence type="ECO:0000256" key="6">
    <source>
        <dbReference type="SAM" id="Phobius"/>
    </source>
</evidence>
<name>A0A9P6GZJ1_9MICR</name>
<dbReference type="InterPro" id="IPR000209">
    <property type="entry name" value="Peptidase_S8/S53_dom"/>
</dbReference>
<keyword evidence="7" id="KW-0732">Signal</keyword>
<dbReference type="PANTHER" id="PTHR43806:SF11">
    <property type="entry name" value="CEREVISIN-RELATED"/>
    <property type="match status" value="1"/>
</dbReference>
<protein>
    <submittedName>
        <fullName evidence="9">Subtilisin-like proteinase 2</fullName>
    </submittedName>
</protein>
<evidence type="ECO:0000256" key="4">
    <source>
        <dbReference type="ARBA" id="ARBA00022825"/>
    </source>
</evidence>
<dbReference type="InterPro" id="IPR037045">
    <property type="entry name" value="S8pro/Inhibitor_I9_sf"/>
</dbReference>
<dbReference type="GO" id="GO:0004252">
    <property type="term" value="F:serine-type endopeptidase activity"/>
    <property type="evidence" value="ECO:0007669"/>
    <property type="project" value="UniProtKB-UniRule"/>
</dbReference>
<dbReference type="SUPFAM" id="SSF52743">
    <property type="entry name" value="Subtilisin-like"/>
    <property type="match status" value="1"/>
</dbReference>
<dbReference type="Gene3D" id="3.40.50.200">
    <property type="entry name" value="Peptidase S8/S53 domain"/>
    <property type="match status" value="1"/>
</dbReference>
<keyword evidence="10" id="KW-1185">Reference proteome</keyword>
<feature type="chain" id="PRO_5040237402" evidence="7">
    <location>
        <begin position="18"/>
        <end position="500"/>
    </location>
</feature>
<evidence type="ECO:0000256" key="5">
    <source>
        <dbReference type="PROSITE-ProRule" id="PRU01240"/>
    </source>
</evidence>
<dbReference type="InterPro" id="IPR036852">
    <property type="entry name" value="Peptidase_S8/S53_dom_sf"/>
</dbReference>
<keyword evidence="2 5" id="KW-0645">Protease</keyword>
<keyword evidence="6" id="KW-0812">Transmembrane</keyword>
<dbReference type="Gene3D" id="3.30.70.80">
    <property type="entry name" value="Peptidase S8 propeptide/proteinase inhibitor I9"/>
    <property type="match status" value="1"/>
</dbReference>
<evidence type="ECO:0000313" key="9">
    <source>
        <dbReference type="EMBL" id="KAF9763690.1"/>
    </source>
</evidence>
<keyword evidence="6" id="KW-0472">Membrane</keyword>
<evidence type="ECO:0000256" key="2">
    <source>
        <dbReference type="ARBA" id="ARBA00022670"/>
    </source>
</evidence>